<sequence length="126" mass="14697">MSMLYTNNYEEISARLLDLSPILITATIPPKASVKHTTIHKQLIELNDIHNTLLLLIAEELPHWHLTIKIPSPTALPSIYTFTEFVTERDRLFAAITEYNDLYLHLVHVRKSHEEDWSIKFNVKLH</sequence>
<dbReference type="EMBL" id="QWDR01000001">
    <property type="protein sequence ID" value="RJY33871.1"/>
    <property type="molecule type" value="Genomic_DNA"/>
</dbReference>
<accession>A0A3A6VGX4</accession>
<reference evidence="1 2" key="1">
    <citation type="submission" date="2018-08" db="EMBL/GenBank/DDBJ databases">
        <title>Genome Sequences of Legionella pneumophila subsp. pneumophila Isolates, Recovered from a Drinking Water System in a Large Builging.</title>
        <authorList>
            <person name="Gomez-Alvarez V."/>
            <person name="Boczek L."/>
            <person name="King D."/>
            <person name="Pemberton A."/>
            <person name="Pfaller S."/>
            <person name="Rodgers M."/>
            <person name="Santodomingo J."/>
            <person name="Revetta R."/>
        </authorList>
    </citation>
    <scope>NUCLEOTIDE SEQUENCE [LARGE SCALE GENOMIC DNA]</scope>
    <source>
        <strain evidence="1 2">L01C.1</strain>
    </source>
</reference>
<evidence type="ECO:0000313" key="2">
    <source>
        <dbReference type="Proteomes" id="UP000277145"/>
    </source>
</evidence>
<dbReference type="Proteomes" id="UP000277145">
    <property type="component" value="Unassembled WGS sequence"/>
</dbReference>
<dbReference type="AlphaFoldDB" id="A0A3A6VGX4"/>
<name>A0A3A6VGX4_LEGPN</name>
<proteinExistence type="predicted"/>
<organism evidence="1 2">
    <name type="scientific">Legionella pneumophila subsp. pneumophila</name>
    <dbReference type="NCBI Taxonomy" id="91891"/>
    <lineage>
        <taxon>Bacteria</taxon>
        <taxon>Pseudomonadati</taxon>
        <taxon>Pseudomonadota</taxon>
        <taxon>Gammaproteobacteria</taxon>
        <taxon>Legionellales</taxon>
        <taxon>Legionellaceae</taxon>
        <taxon>Legionella</taxon>
    </lineage>
</organism>
<comment type="caution">
    <text evidence="1">The sequence shown here is derived from an EMBL/GenBank/DDBJ whole genome shotgun (WGS) entry which is preliminary data.</text>
</comment>
<evidence type="ECO:0000313" key="1">
    <source>
        <dbReference type="EMBL" id="RJY33871.1"/>
    </source>
</evidence>
<dbReference type="RefSeq" id="WP_011212835.1">
    <property type="nucleotide sequence ID" value="NZ_CP021281.1"/>
</dbReference>
<protein>
    <submittedName>
        <fullName evidence="1">Uncharacterized protein</fullName>
    </submittedName>
</protein>
<gene>
    <name evidence="1" type="ORF">D1H98_03485</name>
</gene>